<dbReference type="InterPro" id="IPR045053">
    <property type="entry name" value="MAN-like"/>
</dbReference>
<evidence type="ECO:0000256" key="5">
    <source>
        <dbReference type="SAM" id="SignalP"/>
    </source>
</evidence>
<gene>
    <name evidence="7" type="ORF">DWW10_00350</name>
</gene>
<dbReference type="InterPro" id="IPR001547">
    <property type="entry name" value="Glyco_hydro_5"/>
</dbReference>
<protein>
    <recommendedName>
        <fullName evidence="2">mannan endo-1,4-beta-mannosidase</fullName>
        <ecNumber evidence="2">3.2.1.78</ecNumber>
    </recommendedName>
</protein>
<comment type="caution">
    <text evidence="7">The sequence shown here is derived from an EMBL/GenBank/DDBJ whole genome shotgun (WGS) entry which is preliminary data.</text>
</comment>
<dbReference type="Gene3D" id="3.20.20.80">
    <property type="entry name" value="Glycosidases"/>
    <property type="match status" value="1"/>
</dbReference>
<keyword evidence="5" id="KW-0732">Signal</keyword>
<proteinExistence type="predicted"/>
<evidence type="ECO:0000313" key="8">
    <source>
        <dbReference type="Proteomes" id="UP000283850"/>
    </source>
</evidence>
<dbReference type="Proteomes" id="UP000283850">
    <property type="component" value="Unassembled WGS sequence"/>
</dbReference>
<dbReference type="InterPro" id="IPR017853">
    <property type="entry name" value="GH"/>
</dbReference>
<keyword evidence="3" id="KW-0378">Hydrolase</keyword>
<comment type="catalytic activity">
    <reaction evidence="1">
        <text>Random hydrolysis of (1-&gt;4)-beta-D-mannosidic linkages in mannans, galactomannans and glucomannans.</text>
        <dbReference type="EC" id="3.2.1.78"/>
    </reaction>
</comment>
<dbReference type="RefSeq" id="WP_022393964.1">
    <property type="nucleotide sequence ID" value="NZ_QRZF01000001.1"/>
</dbReference>
<dbReference type="GO" id="GO:0000272">
    <property type="term" value="P:polysaccharide catabolic process"/>
    <property type="evidence" value="ECO:0007669"/>
    <property type="project" value="InterPro"/>
</dbReference>
<evidence type="ECO:0000256" key="1">
    <source>
        <dbReference type="ARBA" id="ARBA00001678"/>
    </source>
</evidence>
<evidence type="ECO:0000256" key="3">
    <source>
        <dbReference type="ARBA" id="ARBA00022801"/>
    </source>
</evidence>
<feature type="signal peptide" evidence="5">
    <location>
        <begin position="1"/>
        <end position="20"/>
    </location>
</feature>
<dbReference type="GO" id="GO:0016985">
    <property type="term" value="F:mannan endo-1,4-beta-mannosidase activity"/>
    <property type="evidence" value="ECO:0007669"/>
    <property type="project" value="TreeGrafter"/>
</dbReference>
<dbReference type="Pfam" id="PF26410">
    <property type="entry name" value="GH5_mannosidase"/>
    <property type="match status" value="1"/>
</dbReference>
<dbReference type="EC" id="3.2.1.78" evidence="2"/>
<evidence type="ECO:0000313" key="7">
    <source>
        <dbReference type="EMBL" id="RGV58133.1"/>
    </source>
</evidence>
<dbReference type="PROSITE" id="PS51257">
    <property type="entry name" value="PROKAR_LIPOPROTEIN"/>
    <property type="match status" value="1"/>
</dbReference>
<evidence type="ECO:0000256" key="2">
    <source>
        <dbReference type="ARBA" id="ARBA00012706"/>
    </source>
</evidence>
<dbReference type="PANTHER" id="PTHR31451:SF40">
    <property type="entry name" value="GLYCOSIDE HYDROLASE FAMILY 5 DOMAIN-CONTAINING PROTEIN"/>
    <property type="match status" value="1"/>
</dbReference>
<sequence length="432" mass="49018">MKQISILFFILLLLGACVKAPTQTDNFVKIVDGRFSVNDKPYYYIGTNFWYAAILGSQGQGGNRERLLKELDFMKTNGITNLRVLVGADGIDGIPTKAEPALQTAPGVYNDTIFDGLDFFLSELGKRDMHAVLFLNNSWEWSGGYSQYLYWSGHGEVPMPNVAGWNAFSNYVAQYAKSEKAHKLFENHVRQVVSRVNRYTKLKYSDDPAIMAWQIGNEPRPFGEENKESFAQWISECAALIKSIDPNHLISVGSEGMAGCEGDLGLWVKLHQDTNIDYSTIHIWPNNWGWIDKTDIPGTLDKAIENTREYIDVHIAEAQKMNKPLVLEEFGLPRDCVMFDRKSSTALRDRYYGEIFEIVKEHAIQKSVFQGCNFWAWGGFAQPQHLFWQKGDDYMGDPGQEEQGLNSVYDTDTTVKLVADIVNEINQITQMK</sequence>
<feature type="chain" id="PRO_5019273202" description="mannan endo-1,4-beta-mannosidase" evidence="5">
    <location>
        <begin position="21"/>
        <end position="432"/>
    </location>
</feature>
<name>A0A412YL37_9BACE</name>
<dbReference type="EMBL" id="QRZF01000001">
    <property type="protein sequence ID" value="RGV58133.1"/>
    <property type="molecule type" value="Genomic_DNA"/>
</dbReference>
<evidence type="ECO:0000259" key="6">
    <source>
        <dbReference type="Pfam" id="PF26410"/>
    </source>
</evidence>
<dbReference type="SUPFAM" id="SSF51445">
    <property type="entry name" value="(Trans)glycosidases"/>
    <property type="match status" value="1"/>
</dbReference>
<dbReference type="AlphaFoldDB" id="A0A412YL37"/>
<accession>A0A412YL37</accession>
<reference evidence="7 8" key="1">
    <citation type="submission" date="2018-08" db="EMBL/GenBank/DDBJ databases">
        <title>A genome reference for cultivated species of the human gut microbiota.</title>
        <authorList>
            <person name="Zou Y."/>
            <person name="Xue W."/>
            <person name="Luo G."/>
        </authorList>
    </citation>
    <scope>NUCLEOTIDE SEQUENCE [LARGE SCALE GENOMIC DNA]</scope>
    <source>
        <strain evidence="7 8">AF14-32</strain>
    </source>
</reference>
<keyword evidence="4" id="KW-0326">Glycosidase</keyword>
<feature type="domain" description="Glycoside hydrolase family 5" evidence="6">
    <location>
        <begin position="26"/>
        <end position="428"/>
    </location>
</feature>
<dbReference type="PANTHER" id="PTHR31451">
    <property type="match status" value="1"/>
</dbReference>
<evidence type="ECO:0000256" key="4">
    <source>
        <dbReference type="ARBA" id="ARBA00023295"/>
    </source>
</evidence>
<organism evidence="7 8">
    <name type="scientific">Bacteroides intestinalis</name>
    <dbReference type="NCBI Taxonomy" id="329854"/>
    <lineage>
        <taxon>Bacteria</taxon>
        <taxon>Pseudomonadati</taxon>
        <taxon>Bacteroidota</taxon>
        <taxon>Bacteroidia</taxon>
        <taxon>Bacteroidales</taxon>
        <taxon>Bacteroidaceae</taxon>
        <taxon>Bacteroides</taxon>
    </lineage>
</organism>